<gene>
    <name evidence="3" type="ORF">VZ94_10335</name>
</gene>
<dbReference type="RefSeq" id="WP_045779174.1">
    <property type="nucleotide sequence ID" value="NZ_LAJX01000100.1"/>
</dbReference>
<keyword evidence="4" id="KW-1185">Reference proteome</keyword>
<dbReference type="SUPFAM" id="SSF52540">
    <property type="entry name" value="P-loop containing nucleoside triphosphate hydrolases"/>
    <property type="match status" value="1"/>
</dbReference>
<name>A0A0F3IM18_9GAMM</name>
<dbReference type="AlphaFoldDB" id="A0A0F3IM18"/>
<reference evidence="4" key="1">
    <citation type="submission" date="2015-03" db="EMBL/GenBank/DDBJ databases">
        <title>Draft genome sequence of a novel methanotroph (Sn10-6) isolated from flooded ricefield rhizosphere in India.</title>
        <authorList>
            <person name="Pandit P.S."/>
            <person name="Pore S.D."/>
            <person name="Arora P."/>
            <person name="Kapse N.G."/>
            <person name="Dhakephalkar P.K."/>
            <person name="Rahalkar M.C."/>
        </authorList>
    </citation>
    <scope>NUCLEOTIDE SEQUENCE [LARGE SCALE GENOMIC DNA]</scope>
    <source>
        <strain evidence="4">Sn10-6</strain>
    </source>
</reference>
<sequence>MLTQIKLTNFKCFKEETAIPLSKFNLFTGVNGAGKSTALQALLLMRQSIEHNPYTTELILNGSCVLLGSFDDVRNRDVSASEPIVFKFYIHNVMNDSADFNGSINYQLEHKNDNMSLHISNLLVEQNTYKSKLDYKALNSINLHFLNGVYQNKPDEPIGCFFLIKLTPYNAPLDNSKNVDQNRYRPLIADEFSKYAESFNWTTKSSHFTFGTKYEISGGNKDQDDLRFEKIHFISADRIGPQEFYLKSVLPNFQHVGTKGEFTVNLLDKLAQELVNETLCLGDDAKTLITQTQTWLGKILNPLKLEVPRSKTNILELFIGDSKPSNVGFGYTSILPIIVTGLIAKPGEKIIIENPEIHLHPKAQTTLIEFLVKVANTGVQIFIESHSDHVLNALRLATKEKVLLTEDTSILFFNKNAGNDSAEVTSILIDEKGKLHKKTSDGMTAKIPKGFFDEWTNSMAKLF</sequence>
<dbReference type="Proteomes" id="UP000033684">
    <property type="component" value="Unassembled WGS sequence"/>
</dbReference>
<reference evidence="3 4" key="2">
    <citation type="journal article" date="2016" name="Microb. Ecol.">
        <title>Genome Characteristics of a Novel Type I Methanotroph (Sn10-6) Isolated from a Flooded Indian Rice Field.</title>
        <authorList>
            <person name="Rahalkar M.C."/>
            <person name="Pandit P.S."/>
            <person name="Dhakephalkar P.K."/>
            <person name="Pore S."/>
            <person name="Arora P."/>
            <person name="Kapse N."/>
        </authorList>
    </citation>
    <scope>NUCLEOTIDE SEQUENCE [LARGE SCALE GENOMIC DNA]</scope>
    <source>
        <strain evidence="3 4">Sn10-6</strain>
    </source>
</reference>
<feature type="domain" description="Endonuclease GajA/Old nuclease/RecF-like AAA" evidence="2">
    <location>
        <begin position="1"/>
        <end position="390"/>
    </location>
</feature>
<dbReference type="InterPro" id="IPR014592">
    <property type="entry name" value="P-loop_UCP034888"/>
</dbReference>
<dbReference type="InterPro" id="IPR041685">
    <property type="entry name" value="AAA_GajA/Old/RecF-like"/>
</dbReference>
<dbReference type="InterPro" id="IPR022532">
    <property type="entry name" value="DUF3696"/>
</dbReference>
<dbReference type="PIRSF" id="PIRSF034888">
    <property type="entry name" value="P-loop_UCP034888"/>
    <property type="match status" value="1"/>
</dbReference>
<comment type="caution">
    <text evidence="3">The sequence shown here is derived from an EMBL/GenBank/DDBJ whole genome shotgun (WGS) entry which is preliminary data.</text>
</comment>
<dbReference type="EMBL" id="LAJX01000100">
    <property type="protein sequence ID" value="KJV06589.1"/>
    <property type="molecule type" value="Genomic_DNA"/>
</dbReference>
<dbReference type="Pfam" id="PF13175">
    <property type="entry name" value="AAA_15"/>
    <property type="match status" value="1"/>
</dbReference>
<dbReference type="InterPro" id="IPR051396">
    <property type="entry name" value="Bact_Antivir_Def_Nuclease"/>
</dbReference>
<evidence type="ECO:0000259" key="1">
    <source>
        <dbReference type="Pfam" id="PF12476"/>
    </source>
</evidence>
<dbReference type="OrthoDB" id="3322489at2"/>
<dbReference type="Gene3D" id="3.40.50.300">
    <property type="entry name" value="P-loop containing nucleotide triphosphate hydrolases"/>
    <property type="match status" value="1"/>
</dbReference>
<proteinExistence type="predicted"/>
<evidence type="ECO:0000259" key="2">
    <source>
        <dbReference type="Pfam" id="PF13175"/>
    </source>
</evidence>
<dbReference type="PANTHER" id="PTHR43581:SF2">
    <property type="entry name" value="EXCINUCLEASE ATPASE SUBUNIT"/>
    <property type="match status" value="1"/>
</dbReference>
<feature type="domain" description="DUF3696" evidence="1">
    <location>
        <begin position="406"/>
        <end position="462"/>
    </location>
</feature>
<dbReference type="InterPro" id="IPR027417">
    <property type="entry name" value="P-loop_NTPase"/>
</dbReference>
<dbReference type="PANTHER" id="PTHR43581">
    <property type="entry name" value="ATP/GTP PHOSPHATASE"/>
    <property type="match status" value="1"/>
</dbReference>
<dbReference type="PATRIC" id="fig|1632867.3.peg.91"/>
<organism evidence="3 4">
    <name type="scientific">Methylocucumis oryzae</name>
    <dbReference type="NCBI Taxonomy" id="1632867"/>
    <lineage>
        <taxon>Bacteria</taxon>
        <taxon>Pseudomonadati</taxon>
        <taxon>Pseudomonadota</taxon>
        <taxon>Gammaproteobacteria</taxon>
        <taxon>Methylococcales</taxon>
        <taxon>Methylococcaceae</taxon>
        <taxon>Methylocucumis</taxon>
    </lineage>
</organism>
<dbReference type="Pfam" id="PF12476">
    <property type="entry name" value="DUF3696"/>
    <property type="match status" value="1"/>
</dbReference>
<accession>A0A0F3IM18</accession>
<evidence type="ECO:0000313" key="4">
    <source>
        <dbReference type="Proteomes" id="UP000033684"/>
    </source>
</evidence>
<evidence type="ECO:0008006" key="5">
    <source>
        <dbReference type="Google" id="ProtNLM"/>
    </source>
</evidence>
<evidence type="ECO:0000313" key="3">
    <source>
        <dbReference type="EMBL" id="KJV06589.1"/>
    </source>
</evidence>
<protein>
    <recommendedName>
        <fullName evidence="5">AAA domain-containing protein</fullName>
    </recommendedName>
</protein>